<feature type="compositionally biased region" description="Basic and acidic residues" evidence="1">
    <location>
        <begin position="473"/>
        <end position="483"/>
    </location>
</feature>
<gene>
    <name evidence="2" type="ORF">F9C07_2204591</name>
</gene>
<reference evidence="3" key="1">
    <citation type="journal article" date="2021" name="G3 (Bethesda)">
        <title>Chromosome assembled and annotated genome sequence of Aspergillus flavus NRRL 3357.</title>
        <authorList>
            <person name="Skerker J.M."/>
            <person name="Pianalto K.M."/>
            <person name="Mondo S.J."/>
            <person name="Yang K."/>
            <person name="Arkin A.P."/>
            <person name="Keller N.P."/>
            <person name="Grigoriev I.V."/>
            <person name="Louise Glass N.L."/>
        </authorList>
    </citation>
    <scope>NUCLEOTIDE SEQUENCE [LARGE SCALE GENOMIC DNA]</scope>
    <source>
        <strain evidence="3">ATCC 200026 / FGSC A1120 / IAM 13836 / NRRL 3357 / JCM 12722 / SRRC 167</strain>
    </source>
</reference>
<proteinExistence type="predicted"/>
<dbReference type="EMBL" id="CP044621">
    <property type="protein sequence ID" value="QRD85017.1"/>
    <property type="molecule type" value="Genomic_DNA"/>
</dbReference>
<organism evidence="2 3">
    <name type="scientific">Aspergillus flavus (strain ATCC 200026 / FGSC A1120 / IAM 13836 / NRRL 3357 / JCM 12722 / SRRC 167)</name>
    <dbReference type="NCBI Taxonomy" id="332952"/>
    <lineage>
        <taxon>Eukaryota</taxon>
        <taxon>Fungi</taxon>
        <taxon>Dikarya</taxon>
        <taxon>Ascomycota</taxon>
        <taxon>Pezizomycotina</taxon>
        <taxon>Eurotiomycetes</taxon>
        <taxon>Eurotiomycetidae</taxon>
        <taxon>Eurotiales</taxon>
        <taxon>Aspergillaceae</taxon>
        <taxon>Aspergillus</taxon>
        <taxon>Aspergillus subgen. Circumdati</taxon>
    </lineage>
</organism>
<evidence type="ECO:0000313" key="2">
    <source>
        <dbReference type="EMBL" id="QRD85017.1"/>
    </source>
</evidence>
<evidence type="ECO:0000256" key="1">
    <source>
        <dbReference type="SAM" id="MobiDB-lite"/>
    </source>
</evidence>
<dbReference type="AlphaFoldDB" id="A0A7U2QUN3"/>
<name>A0A7U2QUN3_ASPFN</name>
<keyword evidence="3" id="KW-1185">Reference proteome</keyword>
<dbReference type="Gene3D" id="1.10.287.1490">
    <property type="match status" value="1"/>
</dbReference>
<accession>A0A7U2QUN3</accession>
<dbReference type="VEuPathDB" id="FungiDB:F9C07_2204591"/>
<feature type="region of interest" description="Disordered" evidence="1">
    <location>
        <begin position="473"/>
        <end position="545"/>
    </location>
</feature>
<dbReference type="VEuPathDB" id="FungiDB:AFLA_009827"/>
<sequence>MVYHWLRVGGVDFVETRFIHDLSPTSYPYLPYSVPFHHTTMTATLERSLSRTSSMSMPISSPRLSLIHETTPPSLSDPALSHIHDRLTILDTSVFQLRSTVLTKDGYVERRNREDDHIRREFEAHRSISNRIDLNVVALRTDVDQLKSGVFQLKTSIGQTGNETVFLRSDVDRLSKNIDQIQSDIENVQTDVCQCRVEISKLHATISQLRTDLITLQHETSRHLNSVFDRFSLIESRMKHSERVRFNSLAHTTHAPITPVPVVEDDGTLQWPEYFPRTVWRFWCLKKRSRINRLVQLAEFYQLGGYQYWGRMHQTEAMFASDSDSSDSSDYPSNLTRAEAVRLYPEAAHQALAATLGLVYYKIRNEVGEGPNTHIPRPPKRQQEDLPSVSSGSRPKPVKMARRPNNTSPTALHRLVTGPSLESKSIVSDESDKLGWNAHSEVSDEAMSKLRNIVSEEVGTLLRALERGRIRLKPGRSEREKMSPIESKTSIRNGRYGGDGAQDDDARTFPNTVPTEILSLSDKTDKTEEHEPELPATESDATSPE</sequence>
<protein>
    <submittedName>
        <fullName evidence="2">Uncharacterized protein</fullName>
    </submittedName>
</protein>
<feature type="compositionally biased region" description="Basic and acidic residues" evidence="1">
    <location>
        <begin position="522"/>
        <end position="533"/>
    </location>
</feature>
<feature type="region of interest" description="Disordered" evidence="1">
    <location>
        <begin position="370"/>
        <end position="413"/>
    </location>
</feature>
<dbReference type="Proteomes" id="UP000596276">
    <property type="component" value="Chromosome 5"/>
</dbReference>
<evidence type="ECO:0000313" key="3">
    <source>
        <dbReference type="Proteomes" id="UP000596276"/>
    </source>
</evidence>